<evidence type="ECO:0000313" key="3">
    <source>
        <dbReference type="Proteomes" id="UP000198697"/>
    </source>
</evidence>
<dbReference type="InterPro" id="IPR010895">
    <property type="entry name" value="CHRD"/>
</dbReference>
<gene>
    <name evidence="2" type="ORF">SAMN04487998_3679</name>
</gene>
<reference evidence="3" key="1">
    <citation type="submission" date="2016-10" db="EMBL/GenBank/DDBJ databases">
        <authorList>
            <person name="Varghese N."/>
            <person name="Submissions S."/>
        </authorList>
    </citation>
    <scope>NUCLEOTIDE SEQUENCE [LARGE SCALE GENOMIC DNA]</scope>
    <source>
        <strain evidence="3">DSM 15310</strain>
    </source>
</reference>
<dbReference type="RefSeq" id="WP_092774192.1">
    <property type="nucleotide sequence ID" value="NZ_FOHS01000007.1"/>
</dbReference>
<accession>A0A1I0J8W8</accession>
<dbReference type="AlphaFoldDB" id="A0A1I0J8W8"/>
<dbReference type="OrthoDB" id="571052at2"/>
<dbReference type="PROSITE" id="PS50933">
    <property type="entry name" value="CHRD"/>
    <property type="match status" value="1"/>
</dbReference>
<protein>
    <submittedName>
        <fullName evidence="2">CHRD domain-containing protein</fullName>
    </submittedName>
</protein>
<evidence type="ECO:0000313" key="2">
    <source>
        <dbReference type="EMBL" id="SEU05694.1"/>
    </source>
</evidence>
<feature type="domain" description="CHRD" evidence="1">
    <location>
        <begin position="31"/>
        <end position="146"/>
    </location>
</feature>
<dbReference type="PROSITE" id="PS51257">
    <property type="entry name" value="PROKAR_LIPOPROTEIN"/>
    <property type="match status" value="1"/>
</dbReference>
<evidence type="ECO:0000259" key="1">
    <source>
        <dbReference type="PROSITE" id="PS50933"/>
    </source>
</evidence>
<proteinExistence type="predicted"/>
<keyword evidence="3" id="KW-1185">Reference proteome</keyword>
<dbReference type="Pfam" id="PF07452">
    <property type="entry name" value="CHRD"/>
    <property type="match status" value="1"/>
</dbReference>
<dbReference type="SMART" id="SM00754">
    <property type="entry name" value="CHRD"/>
    <property type="match status" value="1"/>
</dbReference>
<dbReference type="EMBL" id="FOHS01000007">
    <property type="protein sequence ID" value="SEU05694.1"/>
    <property type="molecule type" value="Genomic_DNA"/>
</dbReference>
<dbReference type="STRING" id="82805.SAMN04487998_3679"/>
<organism evidence="2 3">
    <name type="scientific">Hymenobacter actinosclerus</name>
    <dbReference type="NCBI Taxonomy" id="82805"/>
    <lineage>
        <taxon>Bacteria</taxon>
        <taxon>Pseudomonadati</taxon>
        <taxon>Bacteroidota</taxon>
        <taxon>Cytophagia</taxon>
        <taxon>Cytophagales</taxon>
        <taxon>Hymenobacteraceae</taxon>
        <taxon>Hymenobacter</taxon>
    </lineage>
</organism>
<name>A0A1I0J8W8_9BACT</name>
<dbReference type="Proteomes" id="UP000198697">
    <property type="component" value="Unassembled WGS sequence"/>
</dbReference>
<sequence>MNKFTSLFLALGVVTLGACNNDDDNVTPANTMMTVSATLDNKQAVPATVSAATGMMTGTFNKSTKVLQYNVTYQGLSPTMGHLHFGKPGKKGNIAVGFDDVSKSPITGTVTLQPSTADSLMAGQLYVNLHSTAYPGGEIRGNVTAK</sequence>